<reference evidence="2 3" key="1">
    <citation type="submission" date="2024-02" db="EMBL/GenBank/DDBJ databases">
        <title>High-quality chromosome-scale genome assembly of Pensacola bahiagrass (Paspalum notatum Flugge var. saurae).</title>
        <authorList>
            <person name="Vega J.M."/>
            <person name="Podio M."/>
            <person name="Orjuela J."/>
            <person name="Siena L.A."/>
            <person name="Pessino S.C."/>
            <person name="Combes M.C."/>
            <person name="Mariac C."/>
            <person name="Albertini E."/>
            <person name="Pupilli F."/>
            <person name="Ortiz J.P.A."/>
            <person name="Leblanc O."/>
        </authorList>
    </citation>
    <scope>NUCLEOTIDE SEQUENCE [LARGE SCALE GENOMIC DNA]</scope>
    <source>
        <strain evidence="2">R1</strain>
        <tissue evidence="2">Leaf</tissue>
    </source>
</reference>
<gene>
    <name evidence="2" type="ORF">U9M48_010731</name>
</gene>
<dbReference type="AlphaFoldDB" id="A0AAQ3STZ5"/>
<accession>A0AAQ3STZ5</accession>
<evidence type="ECO:0000313" key="2">
    <source>
        <dbReference type="EMBL" id="WVZ60750.1"/>
    </source>
</evidence>
<dbReference type="EMBL" id="CP144746">
    <property type="protein sequence ID" value="WVZ60750.1"/>
    <property type="molecule type" value="Genomic_DNA"/>
</dbReference>
<feature type="region of interest" description="Disordered" evidence="1">
    <location>
        <begin position="215"/>
        <end position="237"/>
    </location>
</feature>
<keyword evidence="3" id="KW-1185">Reference proteome</keyword>
<sequence>MVAPPLSLPHPLARTASPPTSSLDPPRVRRGGTEPSPCARGGRRRLVGRGKEEIGGGRLEGERGADGGGDPPAPHDSRRADLAQRPSSSPCELWAPSPPPPLPSLIKLGRAVTKRHVDCLLAALLCRCRHRLLAALASEGITNVVTLTPRTHLLAASALLDSARLRDPRGSERGGERDPGRFVHLDPLAIGVGEQPGVEAVGVSAGVEGRLGPRGAGWRGVRASRRRGRSASATSGLSEREIGVARVSADGAGGRAHGWPMRRQGRQVARDASRTNATTKHRDGVVMQKKRPEELPFLNYERCFLTPLISEAMICMKNTTYTGYREVGVSGK</sequence>
<feature type="compositionally biased region" description="Basic and acidic residues" evidence="1">
    <location>
        <begin position="49"/>
        <end position="65"/>
    </location>
</feature>
<evidence type="ECO:0000313" key="3">
    <source>
        <dbReference type="Proteomes" id="UP001341281"/>
    </source>
</evidence>
<dbReference type="Proteomes" id="UP001341281">
    <property type="component" value="Chromosome 02"/>
</dbReference>
<name>A0AAQ3STZ5_PASNO</name>
<proteinExistence type="predicted"/>
<protein>
    <submittedName>
        <fullName evidence="2">Uncharacterized protein</fullName>
    </submittedName>
</protein>
<feature type="region of interest" description="Disordered" evidence="1">
    <location>
        <begin position="1"/>
        <end position="100"/>
    </location>
</feature>
<feature type="compositionally biased region" description="Basic and acidic residues" evidence="1">
    <location>
        <begin position="73"/>
        <end position="82"/>
    </location>
</feature>
<evidence type="ECO:0000256" key="1">
    <source>
        <dbReference type="SAM" id="MobiDB-lite"/>
    </source>
</evidence>
<organism evidence="2 3">
    <name type="scientific">Paspalum notatum var. saurae</name>
    <dbReference type="NCBI Taxonomy" id="547442"/>
    <lineage>
        <taxon>Eukaryota</taxon>
        <taxon>Viridiplantae</taxon>
        <taxon>Streptophyta</taxon>
        <taxon>Embryophyta</taxon>
        <taxon>Tracheophyta</taxon>
        <taxon>Spermatophyta</taxon>
        <taxon>Magnoliopsida</taxon>
        <taxon>Liliopsida</taxon>
        <taxon>Poales</taxon>
        <taxon>Poaceae</taxon>
        <taxon>PACMAD clade</taxon>
        <taxon>Panicoideae</taxon>
        <taxon>Andropogonodae</taxon>
        <taxon>Paspaleae</taxon>
        <taxon>Paspalinae</taxon>
        <taxon>Paspalum</taxon>
    </lineage>
</organism>